<gene>
    <name evidence="1" type="ORF">HCZ30_09140</name>
</gene>
<proteinExistence type="predicted"/>
<reference evidence="1 2" key="1">
    <citation type="submission" date="2020-03" db="EMBL/GenBank/DDBJ databases">
        <title>Bacterial isolates of synthetic phycosphere.</title>
        <authorList>
            <person name="Fu H."/>
            <person name="Moran M.A."/>
        </authorList>
    </citation>
    <scope>NUCLEOTIDE SEQUENCE [LARGE SCALE GENOMIC DNA]</scope>
    <source>
        <strain evidence="1 2">HF1</strain>
    </source>
</reference>
<comment type="caution">
    <text evidence="1">The sequence shown here is derived from an EMBL/GenBank/DDBJ whole genome shotgun (WGS) entry which is preliminary data.</text>
</comment>
<dbReference type="Proteomes" id="UP000709466">
    <property type="component" value="Unassembled WGS sequence"/>
</dbReference>
<evidence type="ECO:0000313" key="2">
    <source>
        <dbReference type="Proteomes" id="UP000709466"/>
    </source>
</evidence>
<dbReference type="EMBL" id="JAATOP010000005">
    <property type="protein sequence ID" value="NIY72601.1"/>
    <property type="molecule type" value="Genomic_DNA"/>
</dbReference>
<name>A0ABX0VZC6_9RHOB</name>
<protein>
    <submittedName>
        <fullName evidence="1">DUF1127 domain-containing protein</fullName>
    </submittedName>
</protein>
<accession>A0ABX0VZC6</accession>
<organism evidence="1 2">
    <name type="scientific">Marivivens donghaensis</name>
    <dbReference type="NCBI Taxonomy" id="1699413"/>
    <lineage>
        <taxon>Bacteria</taxon>
        <taxon>Pseudomonadati</taxon>
        <taxon>Pseudomonadota</taxon>
        <taxon>Alphaproteobacteria</taxon>
        <taxon>Rhodobacterales</taxon>
        <taxon>Paracoccaceae</taxon>
        <taxon>Marivivens group</taxon>
        <taxon>Marivivens</taxon>
    </lineage>
</organism>
<sequence>MAYTATHADLSAPREGFFTKLGRAFVQAMESQHDLPRRREEIIKLNNMSDAELAQRGISRDGIARHVFRDMLYV</sequence>
<dbReference type="RefSeq" id="WP_167637980.1">
    <property type="nucleotide sequence ID" value="NZ_JAATOP010000005.1"/>
</dbReference>
<keyword evidence="2" id="KW-1185">Reference proteome</keyword>
<evidence type="ECO:0000313" key="1">
    <source>
        <dbReference type="EMBL" id="NIY72601.1"/>
    </source>
</evidence>